<reference evidence="1" key="1">
    <citation type="submission" date="2014-11" db="EMBL/GenBank/DDBJ databases">
        <authorList>
            <person name="Amaro Gonzalez C."/>
        </authorList>
    </citation>
    <scope>NUCLEOTIDE SEQUENCE</scope>
</reference>
<evidence type="ECO:0000313" key="1">
    <source>
        <dbReference type="EMBL" id="JAH17747.1"/>
    </source>
</evidence>
<name>A0A0E9QMM7_ANGAN</name>
<protein>
    <submittedName>
        <fullName evidence="1">Uncharacterized protein</fullName>
    </submittedName>
</protein>
<accession>A0A0E9QMM7</accession>
<dbReference type="AlphaFoldDB" id="A0A0E9QMM7"/>
<reference evidence="1" key="2">
    <citation type="journal article" date="2015" name="Fish Shellfish Immunol.">
        <title>Early steps in the European eel (Anguilla anguilla)-Vibrio vulnificus interaction in the gills: Role of the RtxA13 toxin.</title>
        <authorList>
            <person name="Callol A."/>
            <person name="Pajuelo D."/>
            <person name="Ebbesson L."/>
            <person name="Teles M."/>
            <person name="MacKenzie S."/>
            <person name="Amaro C."/>
        </authorList>
    </citation>
    <scope>NUCLEOTIDE SEQUENCE</scope>
</reference>
<dbReference type="EMBL" id="GBXM01090830">
    <property type="protein sequence ID" value="JAH17747.1"/>
    <property type="molecule type" value="Transcribed_RNA"/>
</dbReference>
<sequence>MLMVNTQMRKLIGKTDQKIKAKQKVCLSKKFPHLCTWPGKQAPLQRSQVYN</sequence>
<proteinExistence type="predicted"/>
<organism evidence="1">
    <name type="scientific">Anguilla anguilla</name>
    <name type="common">European freshwater eel</name>
    <name type="synonym">Muraena anguilla</name>
    <dbReference type="NCBI Taxonomy" id="7936"/>
    <lineage>
        <taxon>Eukaryota</taxon>
        <taxon>Metazoa</taxon>
        <taxon>Chordata</taxon>
        <taxon>Craniata</taxon>
        <taxon>Vertebrata</taxon>
        <taxon>Euteleostomi</taxon>
        <taxon>Actinopterygii</taxon>
        <taxon>Neopterygii</taxon>
        <taxon>Teleostei</taxon>
        <taxon>Anguilliformes</taxon>
        <taxon>Anguillidae</taxon>
        <taxon>Anguilla</taxon>
    </lineage>
</organism>